<evidence type="ECO:0000313" key="2">
    <source>
        <dbReference type="Proteomes" id="UP000655751"/>
    </source>
</evidence>
<organism evidence="1 2">
    <name type="scientific">Nocardia bovistercoris</name>
    <dbReference type="NCBI Taxonomy" id="2785916"/>
    <lineage>
        <taxon>Bacteria</taxon>
        <taxon>Bacillati</taxon>
        <taxon>Actinomycetota</taxon>
        <taxon>Actinomycetes</taxon>
        <taxon>Mycobacteriales</taxon>
        <taxon>Nocardiaceae</taxon>
        <taxon>Nocardia</taxon>
    </lineage>
</organism>
<keyword evidence="2" id="KW-1185">Reference proteome</keyword>
<accession>A0A931IGM4</accession>
<protein>
    <recommendedName>
        <fullName evidence="3">Saccharopine dehydrogenase</fullName>
    </recommendedName>
</protein>
<gene>
    <name evidence="1" type="ORF">IT779_27460</name>
</gene>
<dbReference type="EMBL" id="JADMLG010000013">
    <property type="protein sequence ID" value="MBH0780015.1"/>
    <property type="molecule type" value="Genomic_DNA"/>
</dbReference>
<comment type="caution">
    <text evidence="1">The sequence shown here is derived from an EMBL/GenBank/DDBJ whole genome shotgun (WGS) entry which is preliminary data.</text>
</comment>
<proteinExistence type="predicted"/>
<sequence length="309" mass="32317">MKVLVLGGYGAVGRHLVAALRGAGETVVTAGRDPARADTVVDLADPALTGYRAALRGTDIVVNTSGAENPELAAVAGISGCAFVDITATSGYIEKLRELRDPGPILVDVGLAPGLTDLLAVAVHAESLGPVDIAVLLGAGEKHGAAATEWSYGLLGKHFHDQGARIRNYTRPERFHLPGESSPRTLYRVDFADQHTLRRQLGVPVRTFFGLDSRPATVALAALTWIPGASKAPRGLSLPGTERWTVMARGRDGVGRWARGANQSRATATITAGAVPHAMKAAPGVHALQDLCTLDDLATPEIETGRIPA</sequence>
<evidence type="ECO:0008006" key="3">
    <source>
        <dbReference type="Google" id="ProtNLM"/>
    </source>
</evidence>
<dbReference type="Gene3D" id="3.40.50.720">
    <property type="entry name" value="NAD(P)-binding Rossmann-like Domain"/>
    <property type="match status" value="1"/>
</dbReference>
<dbReference type="InterPro" id="IPR036291">
    <property type="entry name" value="NAD(P)-bd_dom_sf"/>
</dbReference>
<dbReference type="SUPFAM" id="SSF51735">
    <property type="entry name" value="NAD(P)-binding Rossmann-fold domains"/>
    <property type="match status" value="1"/>
</dbReference>
<name>A0A931IGM4_9NOCA</name>
<dbReference type="RefSeq" id="WP_196152326.1">
    <property type="nucleotide sequence ID" value="NZ_JADMLG010000013.1"/>
</dbReference>
<evidence type="ECO:0000313" key="1">
    <source>
        <dbReference type="EMBL" id="MBH0780015.1"/>
    </source>
</evidence>
<dbReference type="Proteomes" id="UP000655751">
    <property type="component" value="Unassembled WGS sequence"/>
</dbReference>
<dbReference type="AlphaFoldDB" id="A0A931IGM4"/>
<reference evidence="1" key="1">
    <citation type="submission" date="2020-11" db="EMBL/GenBank/DDBJ databases">
        <title>Nocardia NEAU-351.nov., a novel actinomycete isolated from the cow dung.</title>
        <authorList>
            <person name="Zhang X."/>
        </authorList>
    </citation>
    <scope>NUCLEOTIDE SEQUENCE</scope>
    <source>
        <strain evidence="1">NEAU-351</strain>
    </source>
</reference>